<proteinExistence type="predicted"/>
<evidence type="ECO:0000256" key="1">
    <source>
        <dbReference type="ARBA" id="ARBA00022729"/>
    </source>
</evidence>
<dbReference type="Pfam" id="PF13505">
    <property type="entry name" value="OMP_b-brl"/>
    <property type="match status" value="1"/>
</dbReference>
<organism evidence="5 6">
    <name type="scientific">Segatella bryantii</name>
    <name type="common">Prevotella bryantii</name>
    <dbReference type="NCBI Taxonomy" id="77095"/>
    <lineage>
        <taxon>Bacteria</taxon>
        <taxon>Pseudomonadati</taxon>
        <taxon>Bacteroidota</taxon>
        <taxon>Bacteroidia</taxon>
        <taxon>Bacteroidales</taxon>
        <taxon>Prevotellaceae</taxon>
        <taxon>Segatella</taxon>
    </lineage>
</organism>
<reference evidence="5" key="1">
    <citation type="submission" date="2021-08" db="EMBL/GenBank/DDBJ databases">
        <title>Prevotella lacticifex sp. nov., isolated from rumen of cow.</title>
        <authorList>
            <person name="Shinkai T."/>
            <person name="Ikeyama N."/>
            <person name="Kumagai M."/>
            <person name="Ohmori H."/>
            <person name="Sakamoto M."/>
            <person name="Ohkuma M."/>
            <person name="Mitsumori M."/>
        </authorList>
    </citation>
    <scope>NUCLEOTIDE SEQUENCE</scope>
    <source>
        <strain evidence="5">DSM 11371</strain>
    </source>
</reference>
<sequence length="446" mass="50474">MGMNDKWMDDLKNQLGDYRKDAPEGLLDDIKQEMCRRGVMPNQNVPVKKPVIGYKRQIWWKVAVAALLAIAGIGIVEWNNNRSVSSNSIVHTARVNSTNSSKHGITEVDSKEQENSHVLASLYPMSNHRYLVSDRDQEYSLQGCLKEDIQEDYHNSTSEHAQVTPFSDDESHESTSASIIIRKPSTSLYAQNTSKASVKRQQVDETLSLGAWYGSSMTGNSSAQQMAMVYASTSICSFDAMDTHEYIDEALTQIYNKEFIQAAMPTVKAKHHQPVKVGVSVRYQLNPKWSLLAGLTYSYLHSEFTEDVRFYQSVTDQKLHYVGIPLSVSYSFWRNPHFNIYVTGGVEAEKLVSGKAEHRMEGYLMQKDQKLSEKKSSEAENVSERRPVFSTNVAVGAEYHISDNLSLYVEPGANYYFKNGSGVLSSYTENPFIFNLHLGMRWHVNR</sequence>
<dbReference type="SUPFAM" id="SSF56925">
    <property type="entry name" value="OMPA-like"/>
    <property type="match status" value="1"/>
</dbReference>
<comment type="caution">
    <text evidence="5">The sequence shown here is derived from an EMBL/GenBank/DDBJ whole genome shotgun (WGS) entry which is preliminary data.</text>
</comment>
<accession>A0AA37MMH6</accession>
<feature type="domain" description="Outer membrane protein beta-barrel" evidence="4">
    <location>
        <begin position="274"/>
        <end position="421"/>
    </location>
</feature>
<keyword evidence="3" id="KW-0472">Membrane</keyword>
<name>A0AA37MMH6_SEGBR</name>
<evidence type="ECO:0000256" key="3">
    <source>
        <dbReference type="SAM" id="Phobius"/>
    </source>
</evidence>
<dbReference type="EMBL" id="BPTR01000001">
    <property type="protein sequence ID" value="GJG28927.1"/>
    <property type="molecule type" value="Genomic_DNA"/>
</dbReference>
<feature type="transmembrane region" description="Helical" evidence="3">
    <location>
        <begin position="58"/>
        <end position="78"/>
    </location>
</feature>
<feature type="region of interest" description="Disordered" evidence="2">
    <location>
        <begin position="153"/>
        <end position="178"/>
    </location>
</feature>
<protein>
    <recommendedName>
        <fullName evidence="4">Outer membrane protein beta-barrel domain-containing protein</fullName>
    </recommendedName>
</protein>
<keyword evidence="3" id="KW-0812">Transmembrane</keyword>
<evidence type="ECO:0000313" key="5">
    <source>
        <dbReference type="EMBL" id="GJG28927.1"/>
    </source>
</evidence>
<evidence type="ECO:0000259" key="4">
    <source>
        <dbReference type="Pfam" id="PF13505"/>
    </source>
</evidence>
<feature type="compositionally biased region" description="Polar residues" evidence="2">
    <location>
        <begin position="155"/>
        <end position="165"/>
    </location>
</feature>
<dbReference type="InterPro" id="IPR011250">
    <property type="entry name" value="OMP/PagP_B-barrel"/>
</dbReference>
<dbReference type="AlphaFoldDB" id="A0AA37MMH6"/>
<keyword evidence="3" id="KW-1133">Transmembrane helix</keyword>
<dbReference type="InterPro" id="IPR027385">
    <property type="entry name" value="Beta-barrel_OMP"/>
</dbReference>
<evidence type="ECO:0000313" key="6">
    <source>
        <dbReference type="Proteomes" id="UP000887043"/>
    </source>
</evidence>
<dbReference type="Gene3D" id="2.40.160.20">
    <property type="match status" value="1"/>
</dbReference>
<keyword evidence="1" id="KW-0732">Signal</keyword>
<dbReference type="Proteomes" id="UP000887043">
    <property type="component" value="Unassembled WGS sequence"/>
</dbReference>
<evidence type="ECO:0000256" key="2">
    <source>
        <dbReference type="SAM" id="MobiDB-lite"/>
    </source>
</evidence>
<gene>
    <name evidence="5" type="ORF">PRRU23_26270</name>
</gene>